<keyword evidence="4" id="KW-0949">S-adenosyl-L-methionine</keyword>
<dbReference type="GO" id="GO:0008276">
    <property type="term" value="F:protein methyltransferase activity"/>
    <property type="evidence" value="ECO:0007669"/>
    <property type="project" value="TreeGrafter"/>
</dbReference>
<reference evidence="6 8" key="1">
    <citation type="submission" date="2019-06" db="EMBL/GenBank/DDBJ databases">
        <title>Sequencing the genomes of 1000 actinobacteria strains.</title>
        <authorList>
            <person name="Klenk H.-P."/>
        </authorList>
    </citation>
    <scope>NUCLEOTIDE SEQUENCE [LARGE SCALE GENOMIC DNA]</scope>
    <source>
        <strain evidence="6 8">DSM 42059</strain>
    </source>
</reference>
<dbReference type="Proteomes" id="UP000318186">
    <property type="component" value="Unassembled WGS sequence"/>
</dbReference>
<evidence type="ECO:0000256" key="1">
    <source>
        <dbReference type="ARBA" id="ARBA00006149"/>
    </source>
</evidence>
<dbReference type="PANTHER" id="PTHR45875:SF1">
    <property type="entry name" value="METHYLTRANSFERASE N6AMT1"/>
    <property type="match status" value="1"/>
</dbReference>
<evidence type="ECO:0000256" key="3">
    <source>
        <dbReference type="ARBA" id="ARBA00022679"/>
    </source>
</evidence>
<name>A0A561TU44_9ACTN</name>
<dbReference type="NCBIfam" id="TIGR00537">
    <property type="entry name" value="hemK_rel_arch"/>
    <property type="match status" value="1"/>
</dbReference>
<accession>A0A561TU44</accession>
<protein>
    <submittedName>
        <fullName evidence="6 7">Methyltransferase</fullName>
    </submittedName>
</protein>
<organism evidence="6 8">
    <name type="scientific">Streptomyces brevispora</name>
    <dbReference type="NCBI Taxonomy" id="887462"/>
    <lineage>
        <taxon>Bacteria</taxon>
        <taxon>Bacillati</taxon>
        <taxon>Actinomycetota</taxon>
        <taxon>Actinomycetes</taxon>
        <taxon>Kitasatosporales</taxon>
        <taxon>Streptomycetaceae</taxon>
        <taxon>Streptomyces</taxon>
    </lineage>
</organism>
<dbReference type="Gene3D" id="3.40.50.150">
    <property type="entry name" value="Vaccinia Virus protein VP39"/>
    <property type="match status" value="1"/>
</dbReference>
<dbReference type="CDD" id="cd02440">
    <property type="entry name" value="AdoMet_MTases"/>
    <property type="match status" value="1"/>
</dbReference>
<proteinExistence type="inferred from homology"/>
<evidence type="ECO:0000313" key="6">
    <source>
        <dbReference type="EMBL" id="TWF90625.1"/>
    </source>
</evidence>
<dbReference type="SUPFAM" id="SSF53335">
    <property type="entry name" value="S-adenosyl-L-methionine-dependent methyltransferases"/>
    <property type="match status" value="1"/>
</dbReference>
<dbReference type="InterPro" id="IPR029063">
    <property type="entry name" value="SAM-dependent_MTases_sf"/>
</dbReference>
<dbReference type="GO" id="GO:0008170">
    <property type="term" value="F:N-methyltransferase activity"/>
    <property type="evidence" value="ECO:0007669"/>
    <property type="project" value="UniProtKB-ARBA"/>
</dbReference>
<dbReference type="OrthoDB" id="8746524at2"/>
<dbReference type="Pfam" id="PF05175">
    <property type="entry name" value="MTS"/>
    <property type="match status" value="1"/>
</dbReference>
<dbReference type="InterPro" id="IPR052190">
    <property type="entry name" value="Euk-Arch_PrmC-MTase"/>
</dbReference>
<dbReference type="PROSITE" id="PS00092">
    <property type="entry name" value="N6_MTASE"/>
    <property type="match status" value="1"/>
</dbReference>
<dbReference type="InterPro" id="IPR004557">
    <property type="entry name" value="PrmC-related"/>
</dbReference>
<evidence type="ECO:0000256" key="4">
    <source>
        <dbReference type="ARBA" id="ARBA00022691"/>
    </source>
</evidence>
<dbReference type="Proteomes" id="UP001330827">
    <property type="component" value="Chromosome"/>
</dbReference>
<dbReference type="InterPro" id="IPR002052">
    <property type="entry name" value="DNA_methylase_N6_adenine_CS"/>
</dbReference>
<dbReference type="AlphaFoldDB" id="A0A561TU44"/>
<keyword evidence="2 6" id="KW-0489">Methyltransferase</keyword>
<dbReference type="InterPro" id="IPR007848">
    <property type="entry name" value="Small_mtfrase_dom"/>
</dbReference>
<dbReference type="PANTHER" id="PTHR45875">
    <property type="entry name" value="METHYLTRANSFERASE N6AMT1"/>
    <property type="match status" value="1"/>
</dbReference>
<evidence type="ECO:0000313" key="7">
    <source>
        <dbReference type="EMBL" id="WSC11810.1"/>
    </source>
</evidence>
<sequence length="226" mass="24372">MTTETAERDGAVLVIPPGVYAPQSDTRLLLRALDREDIGPGTEVLDVCTGSGVLAVTAARRGARVTAVDVSRRAVATARVNTLLNRRRVRVRRRDLAAAMGERAWDLVLCNPPYVPSPEARVPDRGARRAWDAGLDGRAVVDRVCDNAPAALKPRGVLLLVHSGLCDPDLTVSRLERAGLDAAVAARTRVPLGPVLLSRRAWLSERALVGPYDPCEELVVIRAQRA</sequence>
<dbReference type="GO" id="GO:0008757">
    <property type="term" value="F:S-adenosylmethionine-dependent methyltransferase activity"/>
    <property type="evidence" value="ECO:0007669"/>
    <property type="project" value="TreeGrafter"/>
</dbReference>
<dbReference type="EMBL" id="VIWW01000003">
    <property type="protein sequence ID" value="TWF90625.1"/>
    <property type="molecule type" value="Genomic_DNA"/>
</dbReference>
<dbReference type="GO" id="GO:0035657">
    <property type="term" value="C:eRF1 methyltransferase complex"/>
    <property type="evidence" value="ECO:0007669"/>
    <property type="project" value="TreeGrafter"/>
</dbReference>
<dbReference type="GO" id="GO:0003676">
    <property type="term" value="F:nucleic acid binding"/>
    <property type="evidence" value="ECO:0007669"/>
    <property type="project" value="InterPro"/>
</dbReference>
<keyword evidence="9" id="KW-1185">Reference proteome</keyword>
<dbReference type="RefSeq" id="WP_145768200.1">
    <property type="nucleotide sequence ID" value="NZ_CP109114.1"/>
</dbReference>
<gene>
    <name evidence="6" type="ORF">FHX80_1340</name>
    <name evidence="7" type="ORF">OIE64_02330</name>
</gene>
<evidence type="ECO:0000256" key="2">
    <source>
        <dbReference type="ARBA" id="ARBA00022603"/>
    </source>
</evidence>
<dbReference type="EMBL" id="CP109114">
    <property type="protein sequence ID" value="WSC11810.1"/>
    <property type="molecule type" value="Genomic_DNA"/>
</dbReference>
<feature type="domain" description="Methyltransferase small" evidence="5">
    <location>
        <begin position="24"/>
        <end position="115"/>
    </location>
</feature>
<evidence type="ECO:0000313" key="9">
    <source>
        <dbReference type="Proteomes" id="UP001330827"/>
    </source>
</evidence>
<dbReference type="GO" id="GO:0032259">
    <property type="term" value="P:methylation"/>
    <property type="evidence" value="ECO:0007669"/>
    <property type="project" value="UniProtKB-KW"/>
</dbReference>
<evidence type="ECO:0000313" key="8">
    <source>
        <dbReference type="Proteomes" id="UP000318186"/>
    </source>
</evidence>
<reference evidence="7 9" key="2">
    <citation type="submission" date="2022-10" db="EMBL/GenBank/DDBJ databases">
        <title>The complete genomes of actinobacterial strains from the NBC collection.</title>
        <authorList>
            <person name="Joergensen T.S."/>
            <person name="Alvarez Arevalo M."/>
            <person name="Sterndorff E.B."/>
            <person name="Faurdal D."/>
            <person name="Vuksanovic O."/>
            <person name="Mourched A.-S."/>
            <person name="Charusanti P."/>
            <person name="Shaw S."/>
            <person name="Blin K."/>
            <person name="Weber T."/>
        </authorList>
    </citation>
    <scope>NUCLEOTIDE SEQUENCE [LARGE SCALE GENOMIC DNA]</scope>
    <source>
        <strain evidence="7 9">NBC 01769</strain>
    </source>
</reference>
<keyword evidence="3 6" id="KW-0808">Transferase</keyword>
<comment type="similarity">
    <text evidence="1">Belongs to the eukaryotic/archaeal PrmC-related family.</text>
</comment>
<evidence type="ECO:0000259" key="5">
    <source>
        <dbReference type="Pfam" id="PF05175"/>
    </source>
</evidence>